<dbReference type="InterPro" id="IPR011989">
    <property type="entry name" value="ARM-like"/>
</dbReference>
<dbReference type="CDD" id="cd16664">
    <property type="entry name" value="RING-Ubox_PUB"/>
    <property type="match status" value="1"/>
</dbReference>
<dbReference type="Pfam" id="PF04564">
    <property type="entry name" value="U-box"/>
    <property type="match status" value="1"/>
</dbReference>
<dbReference type="InterPro" id="IPR045210">
    <property type="entry name" value="RING-Ubox_PUB"/>
</dbReference>
<organism evidence="7 8">
    <name type="scientific">Cannabis sativa</name>
    <name type="common">Hemp</name>
    <name type="synonym">Marijuana</name>
    <dbReference type="NCBI Taxonomy" id="3483"/>
    <lineage>
        <taxon>Eukaryota</taxon>
        <taxon>Viridiplantae</taxon>
        <taxon>Streptophyta</taxon>
        <taxon>Embryophyta</taxon>
        <taxon>Tracheophyta</taxon>
        <taxon>Spermatophyta</taxon>
        <taxon>Magnoliopsida</taxon>
        <taxon>eudicotyledons</taxon>
        <taxon>Gunneridae</taxon>
        <taxon>Pentapetalae</taxon>
        <taxon>rosids</taxon>
        <taxon>fabids</taxon>
        <taxon>Rosales</taxon>
        <taxon>Cannabaceae</taxon>
        <taxon>Cannabis</taxon>
    </lineage>
</organism>
<comment type="catalytic activity">
    <reaction evidence="1 5">
        <text>S-ubiquitinyl-[E2 ubiquitin-conjugating enzyme]-L-cysteine + [acceptor protein]-L-lysine = [E2 ubiquitin-conjugating enzyme]-L-cysteine + N(6)-ubiquitinyl-[acceptor protein]-L-lysine.</text>
        <dbReference type="EC" id="2.3.2.27"/>
    </reaction>
</comment>
<dbReference type="Gene3D" id="1.25.10.10">
    <property type="entry name" value="Leucine-rich Repeat Variant"/>
    <property type="match status" value="1"/>
</dbReference>
<dbReference type="InterPro" id="IPR045185">
    <property type="entry name" value="PUB22/23/24-like"/>
</dbReference>
<comment type="function">
    <text evidence="5">Functions as an E3 ubiquitin ligase.</text>
</comment>
<feature type="domain" description="U-box" evidence="6">
    <location>
        <begin position="4"/>
        <end position="79"/>
    </location>
</feature>
<dbReference type="SUPFAM" id="SSF57850">
    <property type="entry name" value="RING/U-box"/>
    <property type="match status" value="1"/>
</dbReference>
<keyword evidence="4 5" id="KW-0833">Ubl conjugation pathway</keyword>
<evidence type="ECO:0000256" key="2">
    <source>
        <dbReference type="ARBA" id="ARBA00004906"/>
    </source>
</evidence>
<evidence type="ECO:0000256" key="4">
    <source>
        <dbReference type="ARBA" id="ARBA00022786"/>
    </source>
</evidence>
<dbReference type="InterPro" id="IPR058678">
    <property type="entry name" value="ARM_PUB"/>
</dbReference>
<gene>
    <name evidence="7" type="ORF">G4B88_021842</name>
</gene>
<dbReference type="EMBL" id="JAATIQ010000075">
    <property type="protein sequence ID" value="KAF4388146.1"/>
    <property type="molecule type" value="Genomic_DNA"/>
</dbReference>
<dbReference type="InterPro" id="IPR013083">
    <property type="entry name" value="Znf_RING/FYVE/PHD"/>
</dbReference>
<dbReference type="GO" id="GO:0016567">
    <property type="term" value="P:protein ubiquitination"/>
    <property type="evidence" value="ECO:0007669"/>
    <property type="project" value="UniProtKB-UniRule"/>
</dbReference>
<keyword evidence="8" id="KW-1185">Reference proteome</keyword>
<dbReference type="UniPathway" id="UPA00143"/>
<comment type="pathway">
    <text evidence="2 5">Protein modification; protein ubiquitination.</text>
</comment>
<protein>
    <recommendedName>
        <fullName evidence="5 6">U-box domain-containing protein</fullName>
        <ecNumber evidence="5">2.3.2.27</ecNumber>
    </recommendedName>
    <alternativeName>
        <fullName evidence="5">RING-type E3 ubiquitin transferase PUB</fullName>
    </alternativeName>
</protein>
<comment type="caution">
    <text evidence="7">The sequence shown here is derived from an EMBL/GenBank/DDBJ whole genome shotgun (WGS) entry which is preliminary data.</text>
</comment>
<accession>A0A803NJF2</accession>
<dbReference type="SMART" id="SM00504">
    <property type="entry name" value="Ubox"/>
    <property type="match status" value="1"/>
</dbReference>
<accession>A0A7J6GYV7</accession>
<keyword evidence="3 5" id="KW-0808">Transferase</keyword>
<proteinExistence type="predicted"/>
<dbReference type="InterPro" id="IPR016024">
    <property type="entry name" value="ARM-type_fold"/>
</dbReference>
<dbReference type="Pfam" id="PF25598">
    <property type="entry name" value="ARM_PUB"/>
    <property type="match status" value="1"/>
</dbReference>
<dbReference type="OMA" id="SKCERML"/>
<dbReference type="EC" id="2.3.2.27" evidence="5"/>
<dbReference type="Proteomes" id="UP000583929">
    <property type="component" value="Unassembled WGS sequence"/>
</dbReference>
<evidence type="ECO:0000256" key="5">
    <source>
        <dbReference type="RuleBase" id="RU369093"/>
    </source>
</evidence>
<reference evidence="7 8" key="1">
    <citation type="journal article" date="2020" name="bioRxiv">
        <title>Sequence and annotation of 42 cannabis genomes reveals extensive copy number variation in cannabinoid synthesis and pathogen resistance genes.</title>
        <authorList>
            <person name="Mckernan K.J."/>
            <person name="Helbert Y."/>
            <person name="Kane L.T."/>
            <person name="Ebling H."/>
            <person name="Zhang L."/>
            <person name="Liu B."/>
            <person name="Eaton Z."/>
            <person name="Mclaughlin S."/>
            <person name="Kingan S."/>
            <person name="Baybayan P."/>
            <person name="Concepcion G."/>
            <person name="Jordan M."/>
            <person name="Riva A."/>
            <person name="Barbazuk W."/>
            <person name="Harkins T."/>
        </authorList>
    </citation>
    <scope>NUCLEOTIDE SEQUENCE [LARGE SCALE GENOMIC DNA]</scope>
    <source>
        <strain evidence="8">cv. Jamaican Lion 4</strain>
        <tissue evidence="7">Leaf</tissue>
    </source>
</reference>
<evidence type="ECO:0000313" key="8">
    <source>
        <dbReference type="Proteomes" id="UP000583929"/>
    </source>
</evidence>
<dbReference type="InterPro" id="IPR003613">
    <property type="entry name" value="Ubox_domain"/>
</dbReference>
<dbReference type="PANTHER" id="PTHR22849">
    <property type="entry name" value="WDSAM1 PROTEIN"/>
    <property type="match status" value="1"/>
</dbReference>
<dbReference type="GO" id="GO:0061630">
    <property type="term" value="F:ubiquitin protein ligase activity"/>
    <property type="evidence" value="ECO:0007669"/>
    <property type="project" value="UniProtKB-UniRule"/>
</dbReference>
<dbReference type="AlphaFoldDB" id="A0A7J6GYV7"/>
<evidence type="ECO:0000313" key="7">
    <source>
        <dbReference type="EMBL" id="KAF4388146.1"/>
    </source>
</evidence>
<evidence type="ECO:0000259" key="6">
    <source>
        <dbReference type="PROSITE" id="PS51698"/>
    </source>
</evidence>
<dbReference type="SUPFAM" id="SSF48371">
    <property type="entry name" value="ARM repeat"/>
    <property type="match status" value="1"/>
</dbReference>
<dbReference type="Gene3D" id="3.30.40.10">
    <property type="entry name" value="Zinc/RING finger domain, C3HC4 (zinc finger)"/>
    <property type="match status" value="1"/>
</dbReference>
<sequence length="431" mass="48576">MEEYPPHHFLCPISREVMKEPVTIFSGVTYDRTSIEKWFFTYKKKTCPTTMQKASDFTLTPNHTLNRLILSWQSPNTTTTTSSPSSSNSSNYKHEHMVELLKAIDSSPFKVRSLKEMRSLLQIDGDEAAKSDFIKSNGVQILCKILTQILFSDGSDFVTFRACEEAIAVLYQLVSVVVLLSEKEEEHQVFDLLSQPDTMRSMVTMLQKASADTRLHTLSILRNIAKKTNYDWNSDHASQGTDFFKSLLELVSDQISTKASSSALEVLIEILSKSKKSRLRAIEAGAVCVLIELLPESNRSRCEKMLYLTKLLCECAEGRTELVEHGMGIAAVSKKMLEASRTATKVGVKVLSLVCSFHGNEKVLEEMVMCGAVKKLVALLHIDGRSSTKDKVVKMFKLHANSWKRYPCFSTHYNQYLGLLVNTNDNNHHIQ</sequence>
<dbReference type="PANTHER" id="PTHR22849:SF23">
    <property type="entry name" value="U-BOX DOMAIN-CONTAINING PROTEIN"/>
    <property type="match status" value="1"/>
</dbReference>
<name>A0A7J6GYV7_CANSA</name>
<dbReference type="PROSITE" id="PS51698">
    <property type="entry name" value="U_BOX"/>
    <property type="match status" value="1"/>
</dbReference>
<evidence type="ECO:0000256" key="1">
    <source>
        <dbReference type="ARBA" id="ARBA00000900"/>
    </source>
</evidence>
<evidence type="ECO:0000256" key="3">
    <source>
        <dbReference type="ARBA" id="ARBA00022679"/>
    </source>
</evidence>